<dbReference type="PANTHER" id="PTHR13832">
    <property type="entry name" value="PROTEIN PHOSPHATASE 2C"/>
    <property type="match status" value="1"/>
</dbReference>
<dbReference type="SMART" id="SM00332">
    <property type="entry name" value="PP2Cc"/>
    <property type="match status" value="1"/>
</dbReference>
<dbReference type="SUPFAM" id="SSF81606">
    <property type="entry name" value="PP2C-like"/>
    <property type="match status" value="1"/>
</dbReference>
<dbReference type="PROSITE" id="PS01032">
    <property type="entry name" value="PPM_1"/>
    <property type="match status" value="1"/>
</dbReference>
<evidence type="ECO:0000259" key="6">
    <source>
        <dbReference type="PROSITE" id="PS51746"/>
    </source>
</evidence>
<keyword evidence="2 4" id="KW-0378">Hydrolase</keyword>
<keyword evidence="1" id="KW-0479">Metal-binding</keyword>
<comment type="caution">
    <text evidence="7">The sequence shown here is derived from an EMBL/GenBank/DDBJ whole genome shotgun (WGS) entry which is preliminary data.</text>
</comment>
<dbReference type="InterPro" id="IPR015655">
    <property type="entry name" value="PP2C"/>
</dbReference>
<proteinExistence type="inferred from homology"/>
<feature type="compositionally biased region" description="Pro residues" evidence="5">
    <location>
        <begin position="305"/>
        <end position="319"/>
    </location>
</feature>
<protein>
    <recommendedName>
        <fullName evidence="6">PPM-type phosphatase domain-containing protein</fullName>
    </recommendedName>
</protein>
<dbReference type="PROSITE" id="PS51746">
    <property type="entry name" value="PPM_2"/>
    <property type="match status" value="1"/>
</dbReference>
<organism evidence="7 8">
    <name type="scientific">Paratrimastix pyriformis</name>
    <dbReference type="NCBI Taxonomy" id="342808"/>
    <lineage>
        <taxon>Eukaryota</taxon>
        <taxon>Metamonada</taxon>
        <taxon>Preaxostyla</taxon>
        <taxon>Paratrimastigidae</taxon>
        <taxon>Paratrimastix</taxon>
    </lineage>
</organism>
<evidence type="ECO:0000256" key="1">
    <source>
        <dbReference type="ARBA" id="ARBA00022723"/>
    </source>
</evidence>
<comment type="similarity">
    <text evidence="4">Belongs to the PP2C family.</text>
</comment>
<evidence type="ECO:0000313" key="7">
    <source>
        <dbReference type="EMBL" id="KAJ4456519.1"/>
    </source>
</evidence>
<gene>
    <name evidence="7" type="ORF">PAPYR_8258</name>
</gene>
<dbReference type="InterPro" id="IPR000222">
    <property type="entry name" value="PP2C_BS"/>
</dbReference>
<dbReference type="InterPro" id="IPR036457">
    <property type="entry name" value="PPM-type-like_dom_sf"/>
</dbReference>
<feature type="compositionally biased region" description="Pro residues" evidence="5">
    <location>
        <begin position="441"/>
        <end position="450"/>
    </location>
</feature>
<evidence type="ECO:0000256" key="4">
    <source>
        <dbReference type="RuleBase" id="RU003465"/>
    </source>
</evidence>
<feature type="region of interest" description="Disordered" evidence="5">
    <location>
        <begin position="86"/>
        <end position="144"/>
    </location>
</feature>
<name>A0ABQ8UB38_9EUKA</name>
<evidence type="ECO:0000256" key="5">
    <source>
        <dbReference type="SAM" id="MobiDB-lite"/>
    </source>
</evidence>
<dbReference type="InterPro" id="IPR001932">
    <property type="entry name" value="PPM-type_phosphatase-like_dom"/>
</dbReference>
<feature type="region of interest" description="Disordered" evidence="5">
    <location>
        <begin position="280"/>
        <end position="320"/>
    </location>
</feature>
<dbReference type="Proteomes" id="UP001141327">
    <property type="component" value="Unassembled WGS sequence"/>
</dbReference>
<accession>A0ABQ8UB38</accession>
<evidence type="ECO:0000256" key="2">
    <source>
        <dbReference type="ARBA" id="ARBA00022801"/>
    </source>
</evidence>
<feature type="compositionally biased region" description="Low complexity" evidence="5">
    <location>
        <begin position="86"/>
        <end position="103"/>
    </location>
</feature>
<evidence type="ECO:0000256" key="3">
    <source>
        <dbReference type="ARBA" id="ARBA00022912"/>
    </source>
</evidence>
<evidence type="ECO:0000313" key="8">
    <source>
        <dbReference type="Proteomes" id="UP001141327"/>
    </source>
</evidence>
<feature type="region of interest" description="Disordered" evidence="5">
    <location>
        <begin position="428"/>
        <end position="450"/>
    </location>
</feature>
<keyword evidence="3 4" id="KW-0904">Protein phosphatase</keyword>
<reference evidence="7" key="1">
    <citation type="journal article" date="2022" name="bioRxiv">
        <title>Genomics of Preaxostyla Flagellates Illuminates Evolutionary Transitions and the Path Towards Mitochondrial Loss.</title>
        <authorList>
            <person name="Novak L.V.F."/>
            <person name="Treitli S.C."/>
            <person name="Pyrih J."/>
            <person name="Halakuc P."/>
            <person name="Pipaliya S.V."/>
            <person name="Vacek V."/>
            <person name="Brzon O."/>
            <person name="Soukal P."/>
            <person name="Eme L."/>
            <person name="Dacks J.B."/>
            <person name="Karnkowska A."/>
            <person name="Elias M."/>
            <person name="Hampl V."/>
        </authorList>
    </citation>
    <scope>NUCLEOTIDE SEQUENCE</scope>
    <source>
        <strain evidence="7">RCP-MX</strain>
    </source>
</reference>
<keyword evidence="8" id="KW-1185">Reference proteome</keyword>
<dbReference type="EMBL" id="JAPMOS010000068">
    <property type="protein sequence ID" value="KAJ4456519.1"/>
    <property type="molecule type" value="Genomic_DNA"/>
</dbReference>
<dbReference type="CDD" id="cd00143">
    <property type="entry name" value="PP2Cc"/>
    <property type="match status" value="1"/>
</dbReference>
<feature type="compositionally biased region" description="Pro residues" evidence="5">
    <location>
        <begin position="120"/>
        <end position="144"/>
    </location>
</feature>
<sequence>MEDTHVMVPDLSTLQYAGDDASLMPPYVPPAGSKPHVPPIAPHQLAYFGLFDGHGGTFSSRFCADHIHKFICQLVLRQAAAAAPTQALQASPPSSASNHSAMAGRSPSPPAPTSVDAPRPVSPPAPAAPSAPPEGPPPPGVVVPPGTPFKQLVAEAYKLADSRLLPLMRSPARLAREARQFEVASEGCTAVTVLVAGRAVYVANVGDSMAFLARRSDKDGSLLTIPLTTEHSPLSGPEIKRIRARAASSPTAASTHQVWLLPAVPPDERPIQIMTLGFDTDTDTDTTGHPGVSRALGDPDLKGMPAPPSPGSPPGPPAPVLLTAEPDVTRFGLTERDLFMVVACDGFWNVSIPQEVVAEVYGRLAAAPKGHDIVRPLLTADQRAAERTRPDLLQKICDDLVLGAIRDRHSKDNVSVMVLVFQRGLFDGTRREGEPNSGGGPEPPAPAPSG</sequence>
<dbReference type="Pfam" id="PF00481">
    <property type="entry name" value="PP2C"/>
    <property type="match status" value="2"/>
</dbReference>
<dbReference type="PANTHER" id="PTHR13832:SF827">
    <property type="entry name" value="PROTEIN PHOSPHATASE 1L"/>
    <property type="match status" value="1"/>
</dbReference>
<feature type="domain" description="PPM-type phosphatase" evidence="6">
    <location>
        <begin position="1"/>
        <end position="421"/>
    </location>
</feature>
<dbReference type="Gene3D" id="3.60.40.10">
    <property type="entry name" value="PPM-type phosphatase domain"/>
    <property type="match status" value="1"/>
</dbReference>